<evidence type="ECO:0000256" key="11">
    <source>
        <dbReference type="ARBA" id="ARBA00022801"/>
    </source>
</evidence>
<dbReference type="PANTHER" id="PTHR10797">
    <property type="entry name" value="CCR4-NOT TRANSCRIPTION COMPLEX SUBUNIT"/>
    <property type="match status" value="1"/>
</dbReference>
<keyword evidence="13" id="KW-0694">RNA-binding</keyword>
<evidence type="ECO:0000256" key="15">
    <source>
        <dbReference type="ARBA" id="ARBA00023163"/>
    </source>
</evidence>
<comment type="subunit">
    <text evidence="6">Component of the CCR4-NOT complex, at least composed of CRR4 and CAF1 proteins.</text>
</comment>
<comment type="function">
    <text evidence="17">Ubiquitous transcription factor required for a diverse set of processes. It is a component of the CCR4 complex involved in the control of gene expression.</text>
</comment>
<evidence type="ECO:0000313" key="18">
    <source>
        <dbReference type="EMBL" id="CAH2034077.1"/>
    </source>
</evidence>
<evidence type="ECO:0000256" key="4">
    <source>
        <dbReference type="ARBA" id="ARBA00004496"/>
    </source>
</evidence>
<dbReference type="GO" id="GO:0046872">
    <property type="term" value="F:metal ion binding"/>
    <property type="evidence" value="ECO:0007669"/>
    <property type="project" value="UniProtKB-KW"/>
</dbReference>
<evidence type="ECO:0000256" key="9">
    <source>
        <dbReference type="ARBA" id="ARBA00022722"/>
    </source>
</evidence>
<proteinExistence type="inferred from homology"/>
<evidence type="ECO:0000256" key="6">
    <source>
        <dbReference type="ARBA" id="ARBA00011757"/>
    </source>
</evidence>
<keyword evidence="16" id="KW-0539">Nucleus</keyword>
<name>A0AAU9R5V8_THLAR</name>
<evidence type="ECO:0000256" key="16">
    <source>
        <dbReference type="ARBA" id="ARBA00023242"/>
    </source>
</evidence>
<evidence type="ECO:0000256" key="12">
    <source>
        <dbReference type="ARBA" id="ARBA00022839"/>
    </source>
</evidence>
<evidence type="ECO:0000256" key="8">
    <source>
        <dbReference type="ARBA" id="ARBA00022490"/>
    </source>
</evidence>
<sequence length="342" mass="39495">MMKNFNQIFSYNKTQEMVKIRKTIKSSSFVAIDTEFPGCLIETAMGASDETRYGNMRFNVDGTKPIQLGFTLFDKVGRTRGTWEVNFSDFDGTKDAKNEKSLDFLRRNGLDLKRIREEGIAISDFFGEFTQILKEEDKRVAWVTFDGSYDLAYLLQGLTGGKPMPETRKDFDQTVQRLLGQTYDVKQMAGLCEGLNSRFGLQRIADELQIKRAGEAHHAGSDSDLTARVFTIMSTRIARDQKRKRDQFQLDRERGYLAVKEVEHELMMERGYLAVKEVEHELMMKRGYIAVKEVEHELMMKRRMRKCYVPIQPPRPVMFAPYPSYGGGCFVVPVTWRSPNYV</sequence>
<gene>
    <name evidence="18" type="ORF">TAV2_LOCUS2053</name>
</gene>
<evidence type="ECO:0000256" key="13">
    <source>
        <dbReference type="ARBA" id="ARBA00022884"/>
    </source>
</evidence>
<dbReference type="InterPro" id="IPR036397">
    <property type="entry name" value="RNaseH_sf"/>
</dbReference>
<dbReference type="GO" id="GO:0005634">
    <property type="term" value="C:nucleus"/>
    <property type="evidence" value="ECO:0007669"/>
    <property type="project" value="UniProtKB-SubCell"/>
</dbReference>
<dbReference type="Gene3D" id="3.30.420.10">
    <property type="entry name" value="Ribonuclease H-like superfamily/Ribonuclease H"/>
    <property type="match status" value="1"/>
</dbReference>
<protein>
    <recommendedName>
        <fullName evidence="7">poly(A)-specific ribonuclease</fullName>
        <ecNumber evidence="7">3.1.13.4</ecNumber>
    </recommendedName>
</protein>
<dbReference type="GO" id="GO:0030014">
    <property type="term" value="C:CCR4-NOT complex"/>
    <property type="evidence" value="ECO:0007669"/>
    <property type="project" value="InterPro"/>
</dbReference>
<keyword evidence="11" id="KW-0378">Hydrolase</keyword>
<keyword evidence="10" id="KW-0479">Metal-binding</keyword>
<dbReference type="InterPro" id="IPR006941">
    <property type="entry name" value="RNase_CAF1"/>
</dbReference>
<dbReference type="GO" id="GO:0005737">
    <property type="term" value="C:cytoplasm"/>
    <property type="evidence" value="ECO:0007669"/>
    <property type="project" value="UniProtKB-SubCell"/>
</dbReference>
<keyword evidence="12" id="KW-0269">Exonuclease</keyword>
<dbReference type="GO" id="GO:0003723">
    <property type="term" value="F:RNA binding"/>
    <property type="evidence" value="ECO:0007669"/>
    <property type="project" value="UniProtKB-KW"/>
</dbReference>
<comment type="subcellular location">
    <subcellularLocation>
        <location evidence="4">Cytoplasm</location>
    </subcellularLocation>
    <subcellularLocation>
        <location evidence="3">Nucleus</location>
    </subcellularLocation>
</comment>
<keyword evidence="14" id="KW-0805">Transcription regulation</keyword>
<evidence type="ECO:0000256" key="5">
    <source>
        <dbReference type="ARBA" id="ARBA00008372"/>
    </source>
</evidence>
<dbReference type="InterPro" id="IPR039637">
    <property type="entry name" value="CNOT7/CNOT8/Pop2"/>
</dbReference>
<dbReference type="Proteomes" id="UP000836841">
    <property type="component" value="Chromosome 1"/>
</dbReference>
<evidence type="ECO:0000313" key="19">
    <source>
        <dbReference type="Proteomes" id="UP000836841"/>
    </source>
</evidence>
<keyword evidence="9" id="KW-0540">Nuclease</keyword>
<evidence type="ECO:0000256" key="7">
    <source>
        <dbReference type="ARBA" id="ARBA00012161"/>
    </source>
</evidence>
<dbReference type="EC" id="3.1.13.4" evidence="7"/>
<keyword evidence="8" id="KW-0963">Cytoplasm</keyword>
<dbReference type="SUPFAM" id="SSF53098">
    <property type="entry name" value="Ribonuclease H-like"/>
    <property type="match status" value="1"/>
</dbReference>
<keyword evidence="15" id="KW-0804">Transcription</keyword>
<dbReference type="Pfam" id="PF04857">
    <property type="entry name" value="CAF1"/>
    <property type="match status" value="1"/>
</dbReference>
<keyword evidence="19" id="KW-1185">Reference proteome</keyword>
<dbReference type="EMBL" id="OU466857">
    <property type="protein sequence ID" value="CAH2034077.1"/>
    <property type="molecule type" value="Genomic_DNA"/>
</dbReference>
<comment type="cofactor">
    <cofactor evidence="2">
        <name>a divalent metal cation</name>
        <dbReference type="ChEBI" id="CHEBI:60240"/>
    </cofactor>
</comment>
<dbReference type="AlphaFoldDB" id="A0AAU9R5V8"/>
<accession>A0AAU9R5V8</accession>
<evidence type="ECO:0000256" key="1">
    <source>
        <dbReference type="ARBA" id="ARBA00001663"/>
    </source>
</evidence>
<comment type="similarity">
    <text evidence="5">Belongs to the CAF1 family.</text>
</comment>
<comment type="catalytic activity">
    <reaction evidence="1">
        <text>Exonucleolytic cleavage of poly(A) to 5'-AMP.</text>
        <dbReference type="EC" id="3.1.13.4"/>
    </reaction>
</comment>
<evidence type="ECO:0000256" key="17">
    <source>
        <dbReference type="ARBA" id="ARBA00025148"/>
    </source>
</evidence>
<evidence type="ECO:0000256" key="2">
    <source>
        <dbReference type="ARBA" id="ARBA00001968"/>
    </source>
</evidence>
<organism evidence="18 19">
    <name type="scientific">Thlaspi arvense</name>
    <name type="common">Field penny-cress</name>
    <dbReference type="NCBI Taxonomy" id="13288"/>
    <lineage>
        <taxon>Eukaryota</taxon>
        <taxon>Viridiplantae</taxon>
        <taxon>Streptophyta</taxon>
        <taxon>Embryophyta</taxon>
        <taxon>Tracheophyta</taxon>
        <taxon>Spermatophyta</taxon>
        <taxon>Magnoliopsida</taxon>
        <taxon>eudicotyledons</taxon>
        <taxon>Gunneridae</taxon>
        <taxon>Pentapetalae</taxon>
        <taxon>rosids</taxon>
        <taxon>malvids</taxon>
        <taxon>Brassicales</taxon>
        <taxon>Brassicaceae</taxon>
        <taxon>Thlaspideae</taxon>
        <taxon>Thlaspi</taxon>
    </lineage>
</organism>
<evidence type="ECO:0000256" key="14">
    <source>
        <dbReference type="ARBA" id="ARBA00023015"/>
    </source>
</evidence>
<evidence type="ECO:0000256" key="3">
    <source>
        <dbReference type="ARBA" id="ARBA00004123"/>
    </source>
</evidence>
<dbReference type="InterPro" id="IPR012337">
    <property type="entry name" value="RNaseH-like_sf"/>
</dbReference>
<dbReference type="GO" id="GO:0004535">
    <property type="term" value="F:poly(A)-specific ribonuclease activity"/>
    <property type="evidence" value="ECO:0007669"/>
    <property type="project" value="UniProtKB-EC"/>
</dbReference>
<reference evidence="18 19" key="1">
    <citation type="submission" date="2022-03" db="EMBL/GenBank/DDBJ databases">
        <authorList>
            <person name="Nunn A."/>
            <person name="Chopra R."/>
            <person name="Nunn A."/>
            <person name="Contreras Garrido A."/>
        </authorList>
    </citation>
    <scope>NUCLEOTIDE SEQUENCE [LARGE SCALE GENOMIC DNA]</scope>
</reference>
<evidence type="ECO:0000256" key="10">
    <source>
        <dbReference type="ARBA" id="ARBA00022723"/>
    </source>
</evidence>